<comment type="caution">
    <text evidence="1">The sequence shown here is derived from an EMBL/GenBank/DDBJ whole genome shotgun (WGS) entry which is preliminary data.</text>
</comment>
<dbReference type="Proteomes" id="UP001186974">
    <property type="component" value="Unassembled WGS sequence"/>
</dbReference>
<gene>
    <name evidence="1" type="ORF">LTS18_008868</name>
</gene>
<evidence type="ECO:0000313" key="2">
    <source>
        <dbReference type="Proteomes" id="UP001186974"/>
    </source>
</evidence>
<name>A0ACC3D180_9PEZI</name>
<dbReference type="EMBL" id="JAWDJW010008690">
    <property type="protein sequence ID" value="KAK3060293.1"/>
    <property type="molecule type" value="Genomic_DNA"/>
</dbReference>
<sequence>KRGVLLEAYSPLVRGERMGEKVLKDLGSKYGKTPAQVLVRWSLQMGFVPLPKSVTKGRIEENADVYGFELTKEDMERLDTGEYAPCTWDPTTSRD</sequence>
<proteinExistence type="predicted"/>
<organism evidence="1 2">
    <name type="scientific">Coniosporium uncinatum</name>
    <dbReference type="NCBI Taxonomy" id="93489"/>
    <lineage>
        <taxon>Eukaryota</taxon>
        <taxon>Fungi</taxon>
        <taxon>Dikarya</taxon>
        <taxon>Ascomycota</taxon>
        <taxon>Pezizomycotina</taxon>
        <taxon>Dothideomycetes</taxon>
        <taxon>Dothideomycetes incertae sedis</taxon>
        <taxon>Coniosporium</taxon>
    </lineage>
</organism>
<feature type="non-terminal residue" evidence="1">
    <location>
        <position position="1"/>
    </location>
</feature>
<reference evidence="1" key="1">
    <citation type="submission" date="2024-09" db="EMBL/GenBank/DDBJ databases">
        <title>Black Yeasts Isolated from many extreme environments.</title>
        <authorList>
            <person name="Coleine C."/>
            <person name="Stajich J.E."/>
            <person name="Selbmann L."/>
        </authorList>
    </citation>
    <scope>NUCLEOTIDE SEQUENCE</scope>
    <source>
        <strain evidence="1">CCFEE 5737</strain>
    </source>
</reference>
<accession>A0ACC3D180</accession>
<evidence type="ECO:0000313" key="1">
    <source>
        <dbReference type="EMBL" id="KAK3060293.1"/>
    </source>
</evidence>
<keyword evidence="2" id="KW-1185">Reference proteome</keyword>
<protein>
    <submittedName>
        <fullName evidence="1">Uncharacterized protein</fullName>
    </submittedName>
</protein>